<protein>
    <submittedName>
        <fullName evidence="1">Uncharacterized protein</fullName>
    </submittedName>
</protein>
<dbReference type="Proteomes" id="UP001139226">
    <property type="component" value="Unassembled WGS sequence"/>
</dbReference>
<dbReference type="EMBL" id="JAKVTV010000001">
    <property type="protein sequence ID" value="MCH4821680.1"/>
    <property type="molecule type" value="Genomic_DNA"/>
</dbReference>
<keyword evidence="2" id="KW-1185">Reference proteome</keyword>
<evidence type="ECO:0000313" key="1">
    <source>
        <dbReference type="EMBL" id="MCH4821680.1"/>
    </source>
</evidence>
<sequence>MKKLVILLICLNFYQGFGQSYENGLNREEVVAFSFDLIDEFYRYGGMTEKIAEWLNISTENEFKKIIPEFTNPNNRNVRDKILSGIAEDLCIYIDNCEPNLYAITRNVDQAKYWSNYIIENYFEIPEEKTEKISENKFRYIQGWVLENENSELQFLIAGKIDSDECLLRIRYKEKSYIAKTCNDYEGKAILVNEDGQEIKINFSIPEMVSPMIDIEGTSKRFDFVDVLDEIKLEESDYRHLLEFNVPRIDRF</sequence>
<reference evidence="1" key="1">
    <citation type="submission" date="2022-03" db="EMBL/GenBank/DDBJ databases">
        <title>Gramella crocea sp. nov., isolated from activated sludge of a seafood processing plant.</title>
        <authorList>
            <person name="Zhang X."/>
        </authorList>
    </citation>
    <scope>NUCLEOTIDE SEQUENCE</scope>
    <source>
        <strain evidence="1">YJ019</strain>
    </source>
</reference>
<comment type="caution">
    <text evidence="1">The sequence shown here is derived from an EMBL/GenBank/DDBJ whole genome shotgun (WGS) entry which is preliminary data.</text>
</comment>
<name>A0A9X2A7Y4_9FLAO</name>
<proteinExistence type="predicted"/>
<accession>A0A9X2A7Y4</accession>
<gene>
    <name evidence="1" type="ORF">ML462_00710</name>
</gene>
<dbReference type="RefSeq" id="WP_240711812.1">
    <property type="nucleotide sequence ID" value="NZ_JAKVTV010000001.1"/>
</dbReference>
<evidence type="ECO:0000313" key="2">
    <source>
        <dbReference type="Proteomes" id="UP001139226"/>
    </source>
</evidence>
<dbReference type="AlphaFoldDB" id="A0A9X2A7Y4"/>
<organism evidence="1 2">
    <name type="scientific">Christiangramia lutea</name>
    <dbReference type="NCBI Taxonomy" id="1607951"/>
    <lineage>
        <taxon>Bacteria</taxon>
        <taxon>Pseudomonadati</taxon>
        <taxon>Bacteroidota</taxon>
        <taxon>Flavobacteriia</taxon>
        <taxon>Flavobacteriales</taxon>
        <taxon>Flavobacteriaceae</taxon>
        <taxon>Christiangramia</taxon>
    </lineage>
</organism>